<sequence length="419" mass="45482">MMAAEGPFLAAMIARMPGPEFNLGAYGVAFALAILIEAPVIMLMSAATSLVKDRNSYLKMRNFSRGLILGTTLLLLIVLVPGVYRWLTETLLQLPAEVADLTYGALWFFLPWPSAIGYRRFLQGVLIRAGKTRLVAMGTLIRLLAMTVAALLGYLLLDIPGAWVGGLALGTGVTVEAIAARFMAAETVRGLLTEEGDAEYTGRTVTYRAIATFYLPLALTSLIGLTIQPLLTFFMGRSVSPVESLAVYPVVHSLSFFFRSVGFAYQDAAIALIGERFEHYRELRRFCFTLGAVTTAGLALIAFTPLFQLWFTVLSGLTPELTSFALVPARIIVPLPFLSVLLSFQRAILVEGRRTQHITWASVIEVTTVAVLFLTLGFRFEVVGATAAFTAFLGGRLLSTIYLAPGCASVLRESLRGSA</sequence>
<keyword evidence="1" id="KW-0812">Transmembrane</keyword>
<protein>
    <recommendedName>
        <fullName evidence="3">Polysaccharide biosynthesis protein C-terminal domain-containing protein</fullName>
    </recommendedName>
</protein>
<evidence type="ECO:0000313" key="2">
    <source>
        <dbReference type="EMBL" id="SUZ86782.1"/>
    </source>
</evidence>
<feature type="transmembrane region" description="Helical" evidence="1">
    <location>
        <begin position="25"/>
        <end position="51"/>
    </location>
</feature>
<feature type="transmembrane region" description="Helical" evidence="1">
    <location>
        <begin position="134"/>
        <end position="157"/>
    </location>
</feature>
<keyword evidence="1" id="KW-0472">Membrane</keyword>
<reference evidence="2" key="1">
    <citation type="submission" date="2018-05" db="EMBL/GenBank/DDBJ databases">
        <authorList>
            <person name="Lanie J.A."/>
            <person name="Ng W.-L."/>
            <person name="Kazmierczak K.M."/>
            <person name="Andrzejewski T.M."/>
            <person name="Davidsen T.M."/>
            <person name="Wayne K.J."/>
            <person name="Tettelin H."/>
            <person name="Glass J.I."/>
            <person name="Rusch D."/>
            <person name="Podicherti R."/>
            <person name="Tsui H.-C.T."/>
            <person name="Winkler M.E."/>
        </authorList>
    </citation>
    <scope>NUCLEOTIDE SEQUENCE</scope>
</reference>
<dbReference type="EMBL" id="UINC01001699">
    <property type="protein sequence ID" value="SUZ86782.1"/>
    <property type="molecule type" value="Genomic_DNA"/>
</dbReference>
<feature type="transmembrane region" description="Helical" evidence="1">
    <location>
        <begin position="163"/>
        <end position="184"/>
    </location>
</feature>
<name>A0A381R4Z2_9ZZZZ</name>
<keyword evidence="1" id="KW-1133">Transmembrane helix</keyword>
<feature type="transmembrane region" description="Helical" evidence="1">
    <location>
        <begin position="205"/>
        <end position="225"/>
    </location>
</feature>
<feature type="transmembrane region" description="Helical" evidence="1">
    <location>
        <begin position="286"/>
        <end position="311"/>
    </location>
</feature>
<organism evidence="2">
    <name type="scientific">marine metagenome</name>
    <dbReference type="NCBI Taxonomy" id="408172"/>
    <lineage>
        <taxon>unclassified sequences</taxon>
        <taxon>metagenomes</taxon>
        <taxon>ecological metagenomes</taxon>
    </lineage>
</organism>
<evidence type="ECO:0008006" key="3">
    <source>
        <dbReference type="Google" id="ProtNLM"/>
    </source>
</evidence>
<feature type="transmembrane region" description="Helical" evidence="1">
    <location>
        <begin position="323"/>
        <end position="345"/>
    </location>
</feature>
<feature type="transmembrane region" description="Helical" evidence="1">
    <location>
        <begin position="63"/>
        <end position="84"/>
    </location>
</feature>
<evidence type="ECO:0000256" key="1">
    <source>
        <dbReference type="SAM" id="Phobius"/>
    </source>
</evidence>
<dbReference type="AlphaFoldDB" id="A0A381R4Z2"/>
<proteinExistence type="predicted"/>
<accession>A0A381R4Z2</accession>
<feature type="transmembrane region" description="Helical" evidence="1">
    <location>
        <begin position="382"/>
        <end position="404"/>
    </location>
</feature>
<gene>
    <name evidence="2" type="ORF">METZ01_LOCUS39636</name>
</gene>
<feature type="transmembrane region" description="Helical" evidence="1">
    <location>
        <begin position="357"/>
        <end position="376"/>
    </location>
</feature>
<feature type="transmembrane region" description="Helical" evidence="1">
    <location>
        <begin position="104"/>
        <end position="122"/>
    </location>
</feature>
<feature type="transmembrane region" description="Helical" evidence="1">
    <location>
        <begin position="245"/>
        <end position="265"/>
    </location>
</feature>